<comment type="caution">
    <text evidence="2">The sequence shown here is derived from an EMBL/GenBank/DDBJ whole genome shotgun (WGS) entry which is preliminary data.</text>
</comment>
<proteinExistence type="predicted"/>
<protein>
    <submittedName>
        <fullName evidence="2">Uncharacterized protein</fullName>
    </submittedName>
</protein>
<sequence>MALSPLAVPAFVSVDVSLDIHAPTLKGAALGLGLALAYVLAGAFGRNLRWRLLRRRRQRG</sequence>
<organism evidence="2 3">
    <name type="scientific">Streptomyces albus</name>
    <dbReference type="NCBI Taxonomy" id="1888"/>
    <lineage>
        <taxon>Bacteria</taxon>
        <taxon>Bacillati</taxon>
        <taxon>Actinomycetota</taxon>
        <taxon>Actinomycetes</taxon>
        <taxon>Kitasatosporales</taxon>
        <taxon>Streptomycetaceae</taxon>
        <taxon>Streptomyces</taxon>
    </lineage>
</organism>
<keyword evidence="1" id="KW-0472">Membrane</keyword>
<accession>A0A8H1L671</accession>
<evidence type="ECO:0000313" key="3">
    <source>
        <dbReference type="Proteomes" id="UP000298111"/>
    </source>
</evidence>
<keyword evidence="1" id="KW-0812">Transmembrane</keyword>
<dbReference type="EMBL" id="RCIY01000087">
    <property type="protein sequence ID" value="TGG78480.1"/>
    <property type="molecule type" value="Genomic_DNA"/>
</dbReference>
<gene>
    <name evidence="2" type="ORF">D8771_25125</name>
</gene>
<keyword evidence="1" id="KW-1133">Transmembrane helix</keyword>
<dbReference type="Proteomes" id="UP000298111">
    <property type="component" value="Unassembled WGS sequence"/>
</dbReference>
<reference evidence="2 3" key="1">
    <citation type="submission" date="2018-10" db="EMBL/GenBank/DDBJ databases">
        <title>Isolation of pseudouridimycin from Streptomyces albus DSM 40763.</title>
        <authorList>
            <person name="Rosenqvist P."/>
            <person name="Metsae-Ketelae M."/>
            <person name="Virta P."/>
        </authorList>
    </citation>
    <scope>NUCLEOTIDE SEQUENCE [LARGE SCALE GENOMIC DNA]</scope>
    <source>
        <strain evidence="2 3">DSM 40763</strain>
    </source>
</reference>
<dbReference type="AlphaFoldDB" id="A0A8H1L671"/>
<name>A0A8H1L671_9ACTN</name>
<feature type="transmembrane region" description="Helical" evidence="1">
    <location>
        <begin position="27"/>
        <end position="48"/>
    </location>
</feature>
<evidence type="ECO:0000256" key="1">
    <source>
        <dbReference type="SAM" id="Phobius"/>
    </source>
</evidence>
<evidence type="ECO:0000313" key="2">
    <source>
        <dbReference type="EMBL" id="TGG78480.1"/>
    </source>
</evidence>